<evidence type="ECO:0000313" key="2">
    <source>
        <dbReference type="Proteomes" id="UP000253508"/>
    </source>
</evidence>
<dbReference type="EMBL" id="QORO01000001">
    <property type="protein sequence ID" value="RCK61666.1"/>
    <property type="molecule type" value="Genomic_DNA"/>
</dbReference>
<proteinExistence type="predicted"/>
<dbReference type="SUPFAM" id="SSF49899">
    <property type="entry name" value="Concanavalin A-like lectins/glucanases"/>
    <property type="match status" value="1"/>
</dbReference>
<organism evidence="1 2">
    <name type="scientific">Microbacterium sorbitolivorans</name>
    <dbReference type="NCBI Taxonomy" id="1867410"/>
    <lineage>
        <taxon>Bacteria</taxon>
        <taxon>Bacillati</taxon>
        <taxon>Actinomycetota</taxon>
        <taxon>Actinomycetes</taxon>
        <taxon>Micrococcales</taxon>
        <taxon>Microbacteriaceae</taxon>
        <taxon>Microbacterium</taxon>
    </lineage>
</organism>
<dbReference type="InterPro" id="IPR013320">
    <property type="entry name" value="ConA-like_dom_sf"/>
</dbReference>
<protein>
    <submittedName>
        <fullName evidence="1">Uncharacterized protein</fullName>
    </submittedName>
</protein>
<dbReference type="RefSeq" id="WP_114116771.1">
    <property type="nucleotide sequence ID" value="NZ_BMHU01000001.1"/>
</dbReference>
<reference evidence="1 2" key="1">
    <citation type="submission" date="2018-07" db="EMBL/GenBank/DDBJ databases">
        <title>Microbacterium endoborsara sp. nov., a novel actinobacterium isolated from Borszczowia aralocaspica.</title>
        <authorList>
            <person name="An D."/>
        </authorList>
    </citation>
    <scope>NUCLEOTIDE SEQUENCE [LARGE SCALE GENOMIC DNA]</scope>
    <source>
        <strain evidence="1 2">C1.15228</strain>
    </source>
</reference>
<comment type="caution">
    <text evidence="1">The sequence shown here is derived from an EMBL/GenBank/DDBJ whole genome shotgun (WGS) entry which is preliminary data.</text>
</comment>
<dbReference type="AlphaFoldDB" id="A0A367Y725"/>
<dbReference type="Gene3D" id="2.60.120.200">
    <property type="match status" value="1"/>
</dbReference>
<accession>A0A367Y725</accession>
<sequence length="247" mass="26311">MVAHTIPQAMSGSPFYRPAPLLNPFPYNRIVPGMAPDALGSPITAIPTGPGSTNPSIPAVVGDPIKRGSGTGFSFAELDGVNDALSVSTDPNSRAAATIMIVARLKSTAGFQTIFFNGPSGANRWDLTLFDAGPNRLRYVYSSSDTTLATHPWIPDTDWHVFTVTRTASTVNIGVDLQFSPTLGITTDPSLSTIRVGQRRGSGAQSQAIDIAEVIVFPTLAVSEFRVAEVKNLMAYYGLRWGDDVKP</sequence>
<evidence type="ECO:0000313" key="1">
    <source>
        <dbReference type="EMBL" id="RCK61666.1"/>
    </source>
</evidence>
<keyword evidence="2" id="KW-1185">Reference proteome</keyword>
<dbReference type="Proteomes" id="UP000253508">
    <property type="component" value="Unassembled WGS sequence"/>
</dbReference>
<gene>
    <name evidence="1" type="ORF">DTO57_03300</name>
</gene>
<name>A0A367Y725_9MICO</name>